<dbReference type="Pfam" id="PF04548">
    <property type="entry name" value="AIG1"/>
    <property type="match status" value="1"/>
</dbReference>
<dbReference type="InterPro" id="IPR027417">
    <property type="entry name" value="P-loop_NTPase"/>
</dbReference>
<feature type="chain" id="PRO_5041707550" description="AIG1-type G domain-containing protein" evidence="3">
    <location>
        <begin position="19"/>
        <end position="126"/>
    </location>
</feature>
<gene>
    <name evidence="5" type="ORF">Q8A67_001397</name>
</gene>
<dbReference type="AlphaFoldDB" id="A0AA88Q732"/>
<name>A0AA88Q732_9TELE</name>
<evidence type="ECO:0000313" key="6">
    <source>
        <dbReference type="Proteomes" id="UP001187343"/>
    </source>
</evidence>
<feature type="domain" description="AIG1-type G" evidence="4">
    <location>
        <begin position="57"/>
        <end position="92"/>
    </location>
</feature>
<keyword evidence="6" id="KW-1185">Reference proteome</keyword>
<accession>A0AA88Q732</accession>
<dbReference type="GO" id="GO:0005525">
    <property type="term" value="F:GTP binding"/>
    <property type="evidence" value="ECO:0007669"/>
    <property type="project" value="InterPro"/>
</dbReference>
<feature type="signal peptide" evidence="3">
    <location>
        <begin position="1"/>
        <end position="18"/>
    </location>
</feature>
<dbReference type="Gene3D" id="3.40.50.300">
    <property type="entry name" value="P-loop containing nucleotide triphosphate hydrolases"/>
    <property type="match status" value="1"/>
</dbReference>
<evidence type="ECO:0000313" key="5">
    <source>
        <dbReference type="EMBL" id="KAK2917023.1"/>
    </source>
</evidence>
<evidence type="ECO:0000256" key="1">
    <source>
        <dbReference type="ARBA" id="ARBA00008535"/>
    </source>
</evidence>
<keyword evidence="2" id="KW-0547">Nucleotide-binding</keyword>
<evidence type="ECO:0000259" key="4">
    <source>
        <dbReference type="Pfam" id="PF04548"/>
    </source>
</evidence>
<proteinExistence type="inferred from homology"/>
<protein>
    <recommendedName>
        <fullName evidence="4">AIG1-type G domain-containing protein</fullName>
    </recommendedName>
</protein>
<dbReference type="EMBL" id="JAUYZG010000001">
    <property type="protein sequence ID" value="KAK2917023.1"/>
    <property type="molecule type" value="Genomic_DNA"/>
</dbReference>
<organism evidence="5 6">
    <name type="scientific">Cirrhinus molitorella</name>
    <name type="common">mud carp</name>
    <dbReference type="NCBI Taxonomy" id="172907"/>
    <lineage>
        <taxon>Eukaryota</taxon>
        <taxon>Metazoa</taxon>
        <taxon>Chordata</taxon>
        <taxon>Craniata</taxon>
        <taxon>Vertebrata</taxon>
        <taxon>Euteleostomi</taxon>
        <taxon>Actinopterygii</taxon>
        <taxon>Neopterygii</taxon>
        <taxon>Teleostei</taxon>
        <taxon>Ostariophysi</taxon>
        <taxon>Cypriniformes</taxon>
        <taxon>Cyprinidae</taxon>
        <taxon>Labeoninae</taxon>
        <taxon>Labeonini</taxon>
        <taxon>Cirrhinus</taxon>
    </lineage>
</organism>
<comment type="similarity">
    <text evidence="1">Belongs to the TRAFAC class TrmE-Era-EngA-EngB-Septin-like GTPase superfamily. AIG1/Toc34/Toc159-like paraseptin GTPase family. IAN subfamily.</text>
</comment>
<dbReference type="Proteomes" id="UP001187343">
    <property type="component" value="Unassembled WGS sequence"/>
</dbReference>
<evidence type="ECO:0000256" key="3">
    <source>
        <dbReference type="SAM" id="SignalP"/>
    </source>
</evidence>
<keyword evidence="3" id="KW-0732">Signal</keyword>
<comment type="caution">
    <text evidence="5">The sequence shown here is derived from an EMBL/GenBank/DDBJ whole genome shotgun (WGS) entry which is preliminary data.</text>
</comment>
<dbReference type="SUPFAM" id="SSF52540">
    <property type="entry name" value="P-loop containing nucleoside triphosphate hydrolases"/>
    <property type="match status" value="1"/>
</dbReference>
<sequence>MLSQMLFNLFMLLSIILAICLKSFSLKIDLRPLTKVQPSTPTEMSEVCYSSDDPEIRILLTGRHGSGQSSSANTILGEKMFKVKKHDTEICEGKTQIGEKQSNLCKMKKRSWIILKIYLVLKLRNT</sequence>
<reference evidence="5" key="1">
    <citation type="submission" date="2023-08" db="EMBL/GenBank/DDBJ databases">
        <title>Chromosome-level Genome Assembly of mud carp (Cirrhinus molitorella).</title>
        <authorList>
            <person name="Liu H."/>
        </authorList>
    </citation>
    <scope>NUCLEOTIDE SEQUENCE</scope>
    <source>
        <strain evidence="5">Prfri</strain>
        <tissue evidence="5">Muscle</tissue>
    </source>
</reference>
<evidence type="ECO:0000256" key="2">
    <source>
        <dbReference type="ARBA" id="ARBA00022741"/>
    </source>
</evidence>
<dbReference type="InterPro" id="IPR006703">
    <property type="entry name" value="G_AIG1"/>
</dbReference>